<dbReference type="InterPro" id="IPR003369">
    <property type="entry name" value="TatA/B/E"/>
</dbReference>
<dbReference type="Gene3D" id="1.20.5.3310">
    <property type="match status" value="1"/>
</dbReference>
<keyword evidence="7" id="KW-0472">Membrane</keyword>
<organism evidence="8 9">
    <name type="scientific">Candidatus Nanopelagicus abundans</name>
    <dbReference type="NCBI Taxonomy" id="1884916"/>
    <lineage>
        <taxon>Bacteria</taxon>
        <taxon>Bacillati</taxon>
        <taxon>Actinomycetota</taxon>
        <taxon>Actinomycetes</taxon>
        <taxon>Candidatus Nanopelagicales</taxon>
        <taxon>Candidatus Nanopelagicaceae</taxon>
        <taxon>Candidatus Nanopelagicus</taxon>
    </lineage>
</organism>
<dbReference type="RefSeq" id="WP_095687786.1">
    <property type="nucleotide sequence ID" value="NZ_CP016779.1"/>
</dbReference>
<dbReference type="Proteomes" id="UP000217210">
    <property type="component" value="Chromosome"/>
</dbReference>
<evidence type="ECO:0000256" key="5">
    <source>
        <dbReference type="ARBA" id="ARBA00022989"/>
    </source>
</evidence>
<evidence type="ECO:0000256" key="4">
    <source>
        <dbReference type="ARBA" id="ARBA00022927"/>
    </source>
</evidence>
<name>A0A249L340_9ACTN</name>
<reference evidence="8 9" key="1">
    <citation type="submission" date="2016-07" db="EMBL/GenBank/DDBJ databases">
        <title>High microdiversification within the ubiquitous acI lineage of Actinobacteria.</title>
        <authorList>
            <person name="Neuenschwander S.M."/>
            <person name="Salcher M."/>
            <person name="Ghai R."/>
            <person name="Pernthaler J."/>
        </authorList>
    </citation>
    <scope>NUCLEOTIDE SEQUENCE [LARGE SCALE GENOMIC DNA]</scope>
    <source>
        <strain evidence="8">MMS-IIB-91</strain>
    </source>
</reference>
<dbReference type="AlphaFoldDB" id="A0A249L340"/>
<accession>A0A249L340</accession>
<evidence type="ECO:0000256" key="1">
    <source>
        <dbReference type="ARBA" id="ARBA00004167"/>
    </source>
</evidence>
<keyword evidence="4" id="KW-0653">Protein transport</keyword>
<evidence type="ECO:0000256" key="6">
    <source>
        <dbReference type="ARBA" id="ARBA00023010"/>
    </source>
</evidence>
<keyword evidence="9" id="KW-1185">Reference proteome</keyword>
<proteinExistence type="predicted"/>
<comment type="subcellular location">
    <subcellularLocation>
        <location evidence="1">Membrane</location>
        <topology evidence="1">Single-pass membrane protein</topology>
    </subcellularLocation>
</comment>
<evidence type="ECO:0000313" key="9">
    <source>
        <dbReference type="Proteomes" id="UP000217210"/>
    </source>
</evidence>
<dbReference type="OrthoDB" id="3267321at2"/>
<gene>
    <name evidence="8" type="ORF">B1sIIB91_01000</name>
</gene>
<keyword evidence="6" id="KW-0811">Translocation</keyword>
<dbReference type="PRINTS" id="PR01506">
    <property type="entry name" value="TATBPROTEIN"/>
</dbReference>
<evidence type="ECO:0000256" key="2">
    <source>
        <dbReference type="ARBA" id="ARBA00022448"/>
    </source>
</evidence>
<sequence length="100" mass="10983">MFNIGGGEILGLLILGMILIGPDRMPNIATDAARLLIKLKNIAQKATNDLKENLGPGYEDLQVKDLNPKAFIKKHIGDVIDKNDLEINTKPKPKIDPDIL</sequence>
<evidence type="ECO:0000313" key="8">
    <source>
        <dbReference type="EMBL" id="ASY23510.1"/>
    </source>
</evidence>
<dbReference type="NCBIfam" id="NF002377">
    <property type="entry name" value="PRK01371.1-4"/>
    <property type="match status" value="1"/>
</dbReference>
<keyword evidence="5" id="KW-1133">Transmembrane helix</keyword>
<protein>
    <submittedName>
        <fullName evidence="8">Sec-independent protein translocase protein TatB</fullName>
    </submittedName>
</protein>
<evidence type="ECO:0000256" key="7">
    <source>
        <dbReference type="ARBA" id="ARBA00023136"/>
    </source>
</evidence>
<evidence type="ECO:0000256" key="3">
    <source>
        <dbReference type="ARBA" id="ARBA00022692"/>
    </source>
</evidence>
<keyword evidence="3" id="KW-0812">Transmembrane</keyword>
<dbReference type="EMBL" id="CP016779">
    <property type="protein sequence ID" value="ASY23510.1"/>
    <property type="molecule type" value="Genomic_DNA"/>
</dbReference>
<keyword evidence="2" id="KW-0813">Transport</keyword>
<dbReference type="Pfam" id="PF02416">
    <property type="entry name" value="TatA_B_E"/>
    <property type="match status" value="1"/>
</dbReference>
<dbReference type="KEGG" id="nab:B1sIIB91_01000"/>